<dbReference type="EMBL" id="AYCK01012097">
    <property type="status" value="NOT_ANNOTATED_CDS"/>
    <property type="molecule type" value="Genomic_DNA"/>
</dbReference>
<protein>
    <submittedName>
        <fullName evidence="4">Consortin, connexin sorting protein b</fullName>
    </submittedName>
</protein>
<dbReference type="GO" id="GO:0071253">
    <property type="term" value="F:connexin binding"/>
    <property type="evidence" value="ECO:0007669"/>
    <property type="project" value="InterPro"/>
</dbReference>
<reference evidence="4" key="3">
    <citation type="submission" date="2025-09" db="UniProtKB">
        <authorList>
            <consortium name="Ensembl"/>
        </authorList>
    </citation>
    <scope>IDENTIFICATION</scope>
</reference>
<dbReference type="GO" id="GO:0030133">
    <property type="term" value="C:transport vesicle"/>
    <property type="evidence" value="ECO:0007669"/>
    <property type="project" value="TreeGrafter"/>
</dbReference>
<feature type="domain" description="Consortin C-terminal" evidence="3">
    <location>
        <begin position="268"/>
        <end position="381"/>
    </location>
</feature>
<keyword evidence="5" id="KW-1185">Reference proteome</keyword>
<dbReference type="EMBL" id="AYCK01012099">
    <property type="status" value="NOT_ANNOTATED_CDS"/>
    <property type="molecule type" value="Genomic_DNA"/>
</dbReference>
<dbReference type="STRING" id="48698.ENSPFOP00000002653"/>
<proteinExistence type="predicted"/>
<dbReference type="PANTHER" id="PTHR28581:SF1">
    <property type="entry name" value="CONSORTIN"/>
    <property type="match status" value="1"/>
</dbReference>
<dbReference type="AlphaFoldDB" id="A0A087XA50"/>
<dbReference type="GO" id="GO:0005886">
    <property type="term" value="C:plasma membrane"/>
    <property type="evidence" value="ECO:0007669"/>
    <property type="project" value="TreeGrafter"/>
</dbReference>
<feature type="compositionally biased region" description="Acidic residues" evidence="1">
    <location>
        <begin position="210"/>
        <end position="226"/>
    </location>
</feature>
<dbReference type="GeneTree" id="ENSGT00390000005861"/>
<keyword evidence="2" id="KW-0812">Transmembrane</keyword>
<dbReference type="GO" id="GO:0042998">
    <property type="term" value="P:positive regulation of Golgi to plasma membrane protein transport"/>
    <property type="evidence" value="ECO:0007669"/>
    <property type="project" value="InterPro"/>
</dbReference>
<feature type="region of interest" description="Disordered" evidence="1">
    <location>
        <begin position="284"/>
        <end position="314"/>
    </location>
</feature>
<evidence type="ECO:0000313" key="4">
    <source>
        <dbReference type="Ensembl" id="ENSPFOP00000002653.2"/>
    </source>
</evidence>
<dbReference type="Ensembl" id="ENSPFOT00000002657.2">
    <property type="protein sequence ID" value="ENSPFOP00000002653.2"/>
    <property type="gene ID" value="ENSPFOG00000002789.2"/>
</dbReference>
<keyword evidence="2" id="KW-1133">Transmembrane helix</keyword>
<dbReference type="Pfam" id="PF15281">
    <property type="entry name" value="Consortin_C"/>
    <property type="match status" value="1"/>
</dbReference>
<keyword evidence="2" id="KW-0472">Membrane</keyword>
<feature type="compositionally biased region" description="Low complexity" evidence="1">
    <location>
        <begin position="184"/>
        <end position="195"/>
    </location>
</feature>
<accession>A0A087XA50</accession>
<feature type="region of interest" description="Disordered" evidence="1">
    <location>
        <begin position="170"/>
        <end position="244"/>
    </location>
</feature>
<evidence type="ECO:0000259" key="3">
    <source>
        <dbReference type="Pfam" id="PF15281"/>
    </source>
</evidence>
<evidence type="ECO:0000256" key="2">
    <source>
        <dbReference type="SAM" id="Phobius"/>
    </source>
</evidence>
<evidence type="ECO:0000313" key="5">
    <source>
        <dbReference type="Proteomes" id="UP000028760"/>
    </source>
</evidence>
<dbReference type="Proteomes" id="UP000028760">
    <property type="component" value="Unassembled WGS sequence"/>
</dbReference>
<dbReference type="InterPro" id="IPR028129">
    <property type="entry name" value="Consortin_C"/>
</dbReference>
<dbReference type="EMBL" id="AYCK01012098">
    <property type="status" value="NOT_ANNOTATED_CDS"/>
    <property type="molecule type" value="Genomic_DNA"/>
</dbReference>
<reference evidence="5" key="1">
    <citation type="submission" date="2013-10" db="EMBL/GenBank/DDBJ databases">
        <authorList>
            <person name="Schartl M."/>
            <person name="Warren W."/>
        </authorList>
    </citation>
    <scope>NUCLEOTIDE SEQUENCE [LARGE SCALE GENOMIC DNA]</scope>
    <source>
        <strain evidence="5">female</strain>
    </source>
</reference>
<dbReference type="OMA" id="EHVTHGE"/>
<dbReference type="InterPro" id="IPR042318">
    <property type="entry name" value="Consortin"/>
</dbReference>
<evidence type="ECO:0000256" key="1">
    <source>
        <dbReference type="SAM" id="MobiDB-lite"/>
    </source>
</evidence>
<dbReference type="GO" id="GO:0005802">
    <property type="term" value="C:trans-Golgi network"/>
    <property type="evidence" value="ECO:0007669"/>
    <property type="project" value="InterPro"/>
</dbReference>
<name>A0A087XA50_POEFO</name>
<sequence length="385" mass="42176">MGNKNAVPPRGSGGGVTGKEDAALVSSAIVGSIATDEVQSPSLELLASLQALGENDDYTLLPQSLHKIAETCSLRQTSQDAVQGLVEKVYENVLLDDSNWLTLGLNFTSTKTNQREDQRKIKLQTKSVSSNTFLWKRKHIIFIKYQPSFSTDQKNLNTAFIDSQIGTEALQSRHSKANKPEKTQSMMSQSDLSSLQREEEEERQDKGEEALEEGQEVEAEEQEVEAEEHVTHGEDTPEEEEVKVEWPAGVAQASDKDLAKLSIAEGSSSPDGLVSILKRRRASLDGLPPPSAATTTDKQMSKRKVRFSEPEDGVDQDDVGGDSCLILLLLCLVTVVISIGGTAFYCTLVDTYSNICTDFAQNVDFYVTNARGFLEGLGQWLPLQT</sequence>
<dbReference type="PANTHER" id="PTHR28581">
    <property type="entry name" value="CONSORTIN"/>
    <property type="match status" value="1"/>
</dbReference>
<reference evidence="4" key="2">
    <citation type="submission" date="2025-08" db="UniProtKB">
        <authorList>
            <consortium name="Ensembl"/>
        </authorList>
    </citation>
    <scope>IDENTIFICATION</scope>
</reference>
<feature type="transmembrane region" description="Helical" evidence="2">
    <location>
        <begin position="325"/>
        <end position="345"/>
    </location>
</feature>
<organism evidence="4 5">
    <name type="scientific">Poecilia formosa</name>
    <name type="common">Amazon molly</name>
    <name type="synonym">Limia formosa</name>
    <dbReference type="NCBI Taxonomy" id="48698"/>
    <lineage>
        <taxon>Eukaryota</taxon>
        <taxon>Metazoa</taxon>
        <taxon>Chordata</taxon>
        <taxon>Craniata</taxon>
        <taxon>Vertebrata</taxon>
        <taxon>Euteleostomi</taxon>
        <taxon>Actinopterygii</taxon>
        <taxon>Neopterygii</taxon>
        <taxon>Teleostei</taxon>
        <taxon>Neoteleostei</taxon>
        <taxon>Acanthomorphata</taxon>
        <taxon>Ovalentaria</taxon>
        <taxon>Atherinomorphae</taxon>
        <taxon>Cyprinodontiformes</taxon>
        <taxon>Poeciliidae</taxon>
        <taxon>Poeciliinae</taxon>
        <taxon>Poecilia</taxon>
    </lineage>
</organism>